<sequence>MELLNIVANCVRYAFLEQAWVNKITGREAESVDIGVVISERQYLIDEAFETRHSDLI</sequence>
<dbReference type="Proteomes" id="UP001060215">
    <property type="component" value="Chromosome 9"/>
</dbReference>
<evidence type="ECO:0000313" key="2">
    <source>
        <dbReference type="Proteomes" id="UP001060215"/>
    </source>
</evidence>
<protein>
    <submittedName>
        <fullName evidence="1">Uncharacterized protein</fullName>
    </submittedName>
</protein>
<dbReference type="EMBL" id="CM045766">
    <property type="protein sequence ID" value="KAI8002904.1"/>
    <property type="molecule type" value="Genomic_DNA"/>
</dbReference>
<organism evidence="1 2">
    <name type="scientific">Camellia lanceoleosa</name>
    <dbReference type="NCBI Taxonomy" id="1840588"/>
    <lineage>
        <taxon>Eukaryota</taxon>
        <taxon>Viridiplantae</taxon>
        <taxon>Streptophyta</taxon>
        <taxon>Embryophyta</taxon>
        <taxon>Tracheophyta</taxon>
        <taxon>Spermatophyta</taxon>
        <taxon>Magnoliopsida</taxon>
        <taxon>eudicotyledons</taxon>
        <taxon>Gunneridae</taxon>
        <taxon>Pentapetalae</taxon>
        <taxon>asterids</taxon>
        <taxon>Ericales</taxon>
        <taxon>Theaceae</taxon>
        <taxon>Camellia</taxon>
    </lineage>
</organism>
<gene>
    <name evidence="1" type="ORF">LOK49_LG08G01653</name>
</gene>
<evidence type="ECO:0000313" key="1">
    <source>
        <dbReference type="EMBL" id="KAI8002904.1"/>
    </source>
</evidence>
<reference evidence="1 2" key="1">
    <citation type="journal article" date="2022" name="Plant J.">
        <title>Chromosome-level genome of Camellia lanceoleosa provides a valuable resource for understanding genome evolution and self-incompatibility.</title>
        <authorList>
            <person name="Gong W."/>
            <person name="Xiao S."/>
            <person name="Wang L."/>
            <person name="Liao Z."/>
            <person name="Chang Y."/>
            <person name="Mo W."/>
            <person name="Hu G."/>
            <person name="Li W."/>
            <person name="Zhao G."/>
            <person name="Zhu H."/>
            <person name="Hu X."/>
            <person name="Ji K."/>
            <person name="Xiang X."/>
            <person name="Song Q."/>
            <person name="Yuan D."/>
            <person name="Jin S."/>
            <person name="Zhang L."/>
        </authorList>
    </citation>
    <scope>NUCLEOTIDE SEQUENCE [LARGE SCALE GENOMIC DNA]</scope>
    <source>
        <strain evidence="1">SQ_2022a</strain>
    </source>
</reference>
<accession>A0ACC0GQK6</accession>
<keyword evidence="2" id="KW-1185">Reference proteome</keyword>
<comment type="caution">
    <text evidence="1">The sequence shown here is derived from an EMBL/GenBank/DDBJ whole genome shotgun (WGS) entry which is preliminary data.</text>
</comment>
<name>A0ACC0GQK6_9ERIC</name>
<proteinExistence type="predicted"/>